<gene>
    <name evidence="7" type="primary">SVF1</name>
    <name evidence="7" type="ORF">SPAR_D05360</name>
</gene>
<dbReference type="Pfam" id="PF17187">
    <property type="entry name" value="Svf1_C"/>
    <property type="match status" value="1"/>
</dbReference>
<dbReference type="GO" id="GO:0005737">
    <property type="term" value="C:cytoplasm"/>
    <property type="evidence" value="ECO:0007669"/>
    <property type="project" value="UniProtKB-SubCell"/>
</dbReference>
<evidence type="ECO:0000256" key="4">
    <source>
        <dbReference type="SAM" id="MobiDB-lite"/>
    </source>
</evidence>
<sequence>MLKWIKGGISAVTGMAEPEYGKDYIHSVADRVKNKQPYRETSREDFFWQAPDHTNVESVIFYFSDLKTGIFGFAQVIHSNIIGLHTASQFTFRIFDSKNPEDLNIWTSTKLENFYIEGPNFYADNLSVELSEDGESYHIQSSVCDLSVVDLHIRRLTPGAKIGDDPATYYGNNIDEPWGSMRHVFWPRNACHGTIKVKKEVIPESDEEESSADEDDNDDEGEEEEEEEESGDSEEESGSEEESDGEEVEITYEDRTITFKEEDPAISTFIMAFQGMKPHHAAKAWNFMFFHSEKYSAVLMEFTTPKSYANTKISAGIITDDKEVLAMTTNNNVEHLNSEIDSVGWKVPKDIKITFKGINTKVKDEQLKSENGTEQDLQAGDEKEEEEEEEYKNVAEEDKICAVVEGPLDNLVERIDVMGEIPSFVKNIVSGVAGTKPFIYQYADPKSSTLQINGGEKIHGVAWTEVTFISESDVISEESYNEA</sequence>
<organism evidence="7">
    <name type="scientific">Saccharomyces paradoxus</name>
    <name type="common">Yeast</name>
    <name type="synonym">Saccharomyces douglasii</name>
    <dbReference type="NCBI Taxonomy" id="27291"/>
    <lineage>
        <taxon>Eukaryota</taxon>
        <taxon>Fungi</taxon>
        <taxon>Dikarya</taxon>
        <taxon>Ascomycota</taxon>
        <taxon>Saccharomycotina</taxon>
        <taxon>Saccharomycetes</taxon>
        <taxon>Saccharomycetales</taxon>
        <taxon>Saccharomycetaceae</taxon>
        <taxon>Saccharomyces</taxon>
    </lineage>
</organism>
<dbReference type="GO" id="GO:0006979">
    <property type="term" value="P:response to oxidative stress"/>
    <property type="evidence" value="ECO:0007669"/>
    <property type="project" value="InterPro"/>
</dbReference>
<dbReference type="PANTHER" id="PTHR47107:SF1">
    <property type="entry name" value="CERAMIDE-BINDING PROTEIN SVF1-RELATED"/>
    <property type="match status" value="1"/>
</dbReference>
<feature type="domain" description="Svf1-like N-terminal" evidence="5">
    <location>
        <begin position="56"/>
        <end position="254"/>
    </location>
</feature>
<evidence type="ECO:0000313" key="7">
    <source>
        <dbReference type="RefSeq" id="XP_033765569.1"/>
    </source>
</evidence>
<dbReference type="PANTHER" id="PTHR47107">
    <property type="entry name" value="SVF1-LIKE PROTEIN YDR222W-RELATED"/>
    <property type="match status" value="1"/>
</dbReference>
<dbReference type="GeneID" id="54629783"/>
<feature type="domain" description="Svf1-like C-terminal" evidence="6">
    <location>
        <begin position="276"/>
        <end position="470"/>
    </location>
</feature>
<comment type="subcellular location">
    <subcellularLocation>
        <location evidence="1">Cytoplasm</location>
    </subcellularLocation>
</comment>
<reference evidence="7" key="2">
    <citation type="submission" date="2020-01" db="EMBL/GenBank/DDBJ databases">
        <title>Population-level Yeast Reference Genomes.</title>
        <authorList>
            <person name="Yue J.-X."/>
        </authorList>
    </citation>
    <scope>NUCLEOTIDE SEQUENCE</scope>
    <source>
        <strain evidence="7">CBS432</strain>
    </source>
</reference>
<comment type="similarity">
    <text evidence="2">Belongs to the SVF1 family.</text>
</comment>
<reference evidence="7" key="3">
    <citation type="submission" date="2025-07" db="EMBL/GenBank/DDBJ databases">
        <authorList>
            <consortium name="NCBI Genome Project"/>
        </authorList>
    </citation>
    <scope>NUCLEOTIDE SEQUENCE</scope>
    <source>
        <strain evidence="7">CBS432</strain>
    </source>
</reference>
<dbReference type="RefSeq" id="XP_033765569.1">
    <property type="nucleotide sequence ID" value="XM_033909678.1"/>
</dbReference>
<dbReference type="Pfam" id="PF08622">
    <property type="entry name" value="Svf1"/>
    <property type="match status" value="1"/>
</dbReference>
<dbReference type="AlphaFoldDB" id="A0A8B8UP75"/>
<dbReference type="OrthoDB" id="2590239at2759"/>
<evidence type="ECO:0000259" key="5">
    <source>
        <dbReference type="Pfam" id="PF08622"/>
    </source>
</evidence>
<feature type="region of interest" description="Disordered" evidence="4">
    <location>
        <begin position="197"/>
        <end position="257"/>
    </location>
</feature>
<keyword evidence="3" id="KW-0963">Cytoplasm</keyword>
<dbReference type="InterPro" id="IPR051385">
    <property type="entry name" value="Ceramide-binding_SVF1"/>
</dbReference>
<feature type="region of interest" description="Disordered" evidence="4">
    <location>
        <begin position="366"/>
        <end position="394"/>
    </location>
</feature>
<evidence type="ECO:0000256" key="1">
    <source>
        <dbReference type="ARBA" id="ARBA00004496"/>
    </source>
</evidence>
<protein>
    <submittedName>
        <fullName evidence="7">Svf1p</fullName>
    </submittedName>
</protein>
<evidence type="ECO:0000256" key="2">
    <source>
        <dbReference type="ARBA" id="ARBA00009069"/>
    </source>
</evidence>
<reference evidence="7" key="4">
    <citation type="submission" date="2025-08" db="UniProtKB">
        <authorList>
            <consortium name="RefSeq"/>
        </authorList>
    </citation>
    <scope>IDENTIFICATION</scope>
    <source>
        <strain evidence="7">CBS432</strain>
    </source>
</reference>
<name>A0A8B8UP75_SACPA</name>
<dbReference type="InterPro" id="IPR033394">
    <property type="entry name" value="Svf1-like_C"/>
</dbReference>
<evidence type="ECO:0000259" key="6">
    <source>
        <dbReference type="Pfam" id="PF17187"/>
    </source>
</evidence>
<accession>A0A8B8UP75</accession>
<evidence type="ECO:0000256" key="3">
    <source>
        <dbReference type="ARBA" id="ARBA00022490"/>
    </source>
</evidence>
<feature type="compositionally biased region" description="Acidic residues" evidence="4">
    <location>
        <begin position="203"/>
        <end position="251"/>
    </location>
</feature>
<dbReference type="VEuPathDB" id="FungiDB:SPAR_D05360"/>
<reference evidence="7" key="1">
    <citation type="journal article" date="2017" name="Nat. Genet.">
        <title>Contrasting evolutionary genome dynamics between domesticated and wild yeasts.</title>
        <authorList>
            <person name="Yue J.X."/>
            <person name="Li J."/>
            <person name="Aigrain L."/>
            <person name="Hallin J."/>
            <person name="Persson K."/>
            <person name="Oliver K."/>
            <person name="Bergstrom A."/>
            <person name="Coupland P."/>
            <person name="Warringer J."/>
            <person name="Lagomarsino M.C."/>
            <person name="Fischer G."/>
            <person name="Durbin R."/>
            <person name="Liti G."/>
        </authorList>
    </citation>
    <scope>NUCLEOTIDE SEQUENCE</scope>
    <source>
        <strain evidence="7">CBS432</strain>
    </source>
</reference>
<dbReference type="KEGG" id="spao:SPAR_D05360"/>
<dbReference type="InterPro" id="IPR013931">
    <property type="entry name" value="Svf1-like_N"/>
</dbReference>
<proteinExistence type="inferred from homology"/>